<sequence>MPPIIQTMQLFHRVLEKQNTNVHVDEHERQDNNQILVETLIIINTLSDRLQLANDHHQKLETLMTKHSELLIQGMSYLDQQRNEQFFSVRKASGEYTVVKVV</sequence>
<gene>
    <name evidence="1" type="ORF">TMI583_LOCUS45647</name>
</gene>
<protein>
    <submittedName>
        <fullName evidence="1">Uncharacterized protein</fullName>
    </submittedName>
</protein>
<reference evidence="1" key="1">
    <citation type="submission" date="2021-02" db="EMBL/GenBank/DDBJ databases">
        <authorList>
            <person name="Nowell W R."/>
        </authorList>
    </citation>
    <scope>NUCLEOTIDE SEQUENCE</scope>
</reference>
<name>A0A8S2WDH3_9BILA</name>
<accession>A0A8S2WDH3</accession>
<comment type="caution">
    <text evidence="1">The sequence shown here is derived from an EMBL/GenBank/DDBJ whole genome shotgun (WGS) entry which is preliminary data.</text>
</comment>
<evidence type="ECO:0000313" key="2">
    <source>
        <dbReference type="Proteomes" id="UP000682733"/>
    </source>
</evidence>
<proteinExistence type="predicted"/>
<dbReference type="EMBL" id="CAJOBA010082227">
    <property type="protein sequence ID" value="CAF4447074.1"/>
    <property type="molecule type" value="Genomic_DNA"/>
</dbReference>
<organism evidence="1 2">
    <name type="scientific">Didymodactylos carnosus</name>
    <dbReference type="NCBI Taxonomy" id="1234261"/>
    <lineage>
        <taxon>Eukaryota</taxon>
        <taxon>Metazoa</taxon>
        <taxon>Spiralia</taxon>
        <taxon>Gnathifera</taxon>
        <taxon>Rotifera</taxon>
        <taxon>Eurotatoria</taxon>
        <taxon>Bdelloidea</taxon>
        <taxon>Philodinida</taxon>
        <taxon>Philodinidae</taxon>
        <taxon>Didymodactylos</taxon>
    </lineage>
</organism>
<dbReference type="Proteomes" id="UP000682733">
    <property type="component" value="Unassembled WGS sequence"/>
</dbReference>
<evidence type="ECO:0000313" key="1">
    <source>
        <dbReference type="EMBL" id="CAF4447074.1"/>
    </source>
</evidence>
<dbReference type="AlphaFoldDB" id="A0A8S2WDH3"/>